<accession>A0A4Q5MVT7</accession>
<organism evidence="1 2">
    <name type="scientific">Pengzhenrongella frigida</name>
    <dbReference type="NCBI Taxonomy" id="1259133"/>
    <lineage>
        <taxon>Bacteria</taxon>
        <taxon>Bacillati</taxon>
        <taxon>Actinomycetota</taxon>
        <taxon>Actinomycetes</taxon>
        <taxon>Micrococcales</taxon>
        <taxon>Pengzhenrongella</taxon>
    </lineage>
</organism>
<comment type="caution">
    <text evidence="1">The sequence shown here is derived from an EMBL/GenBank/DDBJ whole genome shotgun (WGS) entry which is preliminary data.</text>
</comment>
<proteinExistence type="predicted"/>
<keyword evidence="2" id="KW-1185">Reference proteome</keyword>
<dbReference type="EMBL" id="SDWW01000062">
    <property type="protein sequence ID" value="RYV49609.1"/>
    <property type="molecule type" value="Genomic_DNA"/>
</dbReference>
<protein>
    <recommendedName>
        <fullName evidence="3">AsnC family protein</fullName>
    </recommendedName>
</protein>
<reference evidence="1 2" key="1">
    <citation type="submission" date="2019-01" db="EMBL/GenBank/DDBJ databases">
        <title>Novel species of Cellulomonas.</title>
        <authorList>
            <person name="Liu Q."/>
            <person name="Xin Y.-H."/>
        </authorList>
    </citation>
    <scope>NUCLEOTIDE SEQUENCE [LARGE SCALE GENOMIC DNA]</scope>
    <source>
        <strain evidence="1 2">HLT2-17</strain>
    </source>
</reference>
<sequence length="69" mass="7441">MLTSGTQFGARLRLLSAEREKALLALRGAEFAIAQEVARERAAGASWPEIGAALGISRQGARQRFGDRE</sequence>
<evidence type="ECO:0000313" key="1">
    <source>
        <dbReference type="EMBL" id="RYV49609.1"/>
    </source>
</evidence>
<evidence type="ECO:0008006" key="3">
    <source>
        <dbReference type="Google" id="ProtNLM"/>
    </source>
</evidence>
<dbReference type="Proteomes" id="UP000293764">
    <property type="component" value="Unassembled WGS sequence"/>
</dbReference>
<evidence type="ECO:0000313" key="2">
    <source>
        <dbReference type="Proteomes" id="UP000293764"/>
    </source>
</evidence>
<name>A0A4Q5MVT7_9MICO</name>
<gene>
    <name evidence="1" type="ORF">EUA98_17955</name>
</gene>
<dbReference type="OrthoDB" id="3579809at2"/>
<dbReference type="AlphaFoldDB" id="A0A4Q5MVT7"/>